<name>A0A0M6Y7J5_9HYPH</name>
<reference evidence="2" key="1">
    <citation type="submission" date="2015-07" db="EMBL/GenBank/DDBJ databases">
        <authorList>
            <person name="Rodrigo-Torres Lidia"/>
            <person name="Arahal R.David."/>
        </authorList>
    </citation>
    <scope>NUCLEOTIDE SEQUENCE [LARGE SCALE GENOMIC DNA]</scope>
    <source>
        <strain evidence="2">CECT 4801</strain>
    </source>
</reference>
<dbReference type="InterPro" id="IPR021295">
    <property type="entry name" value="DUF2867"/>
</dbReference>
<dbReference type="OrthoDB" id="7058586at2"/>
<protein>
    <recommendedName>
        <fullName evidence="3">DUF2867 domain-containing protein</fullName>
    </recommendedName>
</protein>
<dbReference type="EMBL" id="CXST01000002">
    <property type="protein sequence ID" value="CTQ45503.1"/>
    <property type="molecule type" value="Genomic_DNA"/>
</dbReference>
<evidence type="ECO:0008006" key="3">
    <source>
        <dbReference type="Google" id="ProtNLM"/>
    </source>
</evidence>
<evidence type="ECO:0000313" key="2">
    <source>
        <dbReference type="Proteomes" id="UP000048926"/>
    </source>
</evidence>
<sequence length="181" mass="20327">MAMTDKLPEESLLNTYRAADDYLDTFSIPIRGREDLLTADMRVLAERILMAEIGWVTALLSFRDKLAGLVGMKTTKALAQEQGADNIICKGEGDRIGFFKIYSVSEDEIILGENDWHQDFRVSVFRKRGGAARIYVSTCCKRHNLAGHAYLALILPLHKMIVKTQLARGTALQHWATQNAK</sequence>
<evidence type="ECO:0000313" key="1">
    <source>
        <dbReference type="EMBL" id="CTQ45503.1"/>
    </source>
</evidence>
<dbReference type="STRING" id="187304.B0E33_03575"/>
<gene>
    <name evidence="1" type="ORF">LAL4801_03955</name>
</gene>
<dbReference type="Pfam" id="PF11066">
    <property type="entry name" value="DUF2867"/>
    <property type="match status" value="1"/>
</dbReference>
<keyword evidence="2" id="KW-1185">Reference proteome</keyword>
<dbReference type="Proteomes" id="UP000048926">
    <property type="component" value="Unassembled WGS sequence"/>
</dbReference>
<organism evidence="1 2">
    <name type="scientific">Roseibium aggregatum</name>
    <dbReference type="NCBI Taxonomy" id="187304"/>
    <lineage>
        <taxon>Bacteria</taxon>
        <taxon>Pseudomonadati</taxon>
        <taxon>Pseudomonadota</taxon>
        <taxon>Alphaproteobacteria</taxon>
        <taxon>Hyphomicrobiales</taxon>
        <taxon>Stappiaceae</taxon>
        <taxon>Roseibium</taxon>
    </lineage>
</organism>
<dbReference type="AlphaFoldDB" id="A0A0M6Y7J5"/>
<proteinExistence type="predicted"/>
<accession>A0A0M6Y7J5</accession>